<proteinExistence type="inferred from homology"/>
<keyword evidence="2 9" id="KW-0732">Signal</keyword>
<feature type="region of interest" description="Disordered" evidence="8">
    <location>
        <begin position="29"/>
        <end position="51"/>
    </location>
</feature>
<sequence>MTNRRFQLPTASGLFLLISLLVFTHCRKTPGTSTSTPSPNPTVDTTGKFRNPLLTSGPDPWTIYRDGYYYVTHTTGNNLVLYKTQSMSRLGSAPRTVVWTPPAAGPNSRNIWAPELHYVNNRWYIYYAADDGRNENHRMWVLENESADPTQGTWVSKGELELPEDKWAIDGTLLQHNGQLYFAWSGWPNFSDGQQDLYVCKLTNPWTAQGPRVRISAPEFNWEKEGSPDVNEGPEFLLRNDKIFLVYSASHCSTDAYALGMLTANATADLLNPASWTKTPQPVFGPYARDGAYGVGHNSFFTSPDGTENWLLYHANPTINTGCSNLRSPRIQQFTWKADGTPDFGTPVPLSEWLKRPSGE</sequence>
<evidence type="ECO:0000313" key="11">
    <source>
        <dbReference type="Proteomes" id="UP000009309"/>
    </source>
</evidence>
<dbReference type="EMBL" id="CAIT01000008">
    <property type="protein sequence ID" value="CCH55081.1"/>
    <property type="molecule type" value="Genomic_DNA"/>
</dbReference>
<dbReference type="GO" id="GO:0005975">
    <property type="term" value="P:carbohydrate metabolic process"/>
    <property type="evidence" value="ECO:0007669"/>
    <property type="project" value="InterPro"/>
</dbReference>
<reference evidence="10 11" key="1">
    <citation type="journal article" date="2012" name="J. Bacteriol.">
        <title>Genome Sequence of the Filamentous Bacterium Fibrisoma limi BUZ 3T.</title>
        <authorList>
            <person name="Filippini M."/>
            <person name="Qi W."/>
            <person name="Jaenicke S."/>
            <person name="Goesmann A."/>
            <person name="Smits T.H."/>
            <person name="Bagheri H.C."/>
        </authorList>
    </citation>
    <scope>NUCLEOTIDE SEQUENCE [LARGE SCALE GENOMIC DNA]</scope>
    <source>
        <strain evidence="11">BUZ 3T</strain>
    </source>
</reference>
<dbReference type="InterPro" id="IPR016828">
    <property type="entry name" value="Alpha-L-arabinofuranosidase"/>
</dbReference>
<dbReference type="CDD" id="cd18820">
    <property type="entry name" value="GH43_LbAraf43-like"/>
    <property type="match status" value="1"/>
</dbReference>
<feature type="compositionally biased region" description="Low complexity" evidence="8">
    <location>
        <begin position="29"/>
        <end position="46"/>
    </location>
</feature>
<feature type="chain" id="PRO_5003660018" evidence="9">
    <location>
        <begin position="25"/>
        <end position="360"/>
    </location>
</feature>
<feature type="active site" description="Proton acceptor" evidence="5">
    <location>
        <position position="59"/>
    </location>
</feature>
<gene>
    <name evidence="10" type="ORF">BN8_04316</name>
</gene>
<feature type="active site" description="Proton donor" evidence="5">
    <location>
        <position position="232"/>
    </location>
</feature>
<dbReference type="AlphaFoldDB" id="I2GMF4"/>
<evidence type="ECO:0000256" key="5">
    <source>
        <dbReference type="PIRSR" id="PIRSR606710-1"/>
    </source>
</evidence>
<evidence type="ECO:0000256" key="3">
    <source>
        <dbReference type="ARBA" id="ARBA00022801"/>
    </source>
</evidence>
<dbReference type="PANTHER" id="PTHR43817">
    <property type="entry name" value="GLYCOSYL HYDROLASE"/>
    <property type="match status" value="1"/>
</dbReference>
<dbReference type="SUPFAM" id="SSF75005">
    <property type="entry name" value="Arabinanase/levansucrase/invertase"/>
    <property type="match status" value="1"/>
</dbReference>
<dbReference type="InterPro" id="IPR023296">
    <property type="entry name" value="Glyco_hydro_beta-prop_sf"/>
</dbReference>
<evidence type="ECO:0000256" key="9">
    <source>
        <dbReference type="SAM" id="SignalP"/>
    </source>
</evidence>
<evidence type="ECO:0000256" key="7">
    <source>
        <dbReference type="RuleBase" id="RU361187"/>
    </source>
</evidence>
<dbReference type="RefSeq" id="WP_009283653.1">
    <property type="nucleotide sequence ID" value="NZ_CAIT01000008.1"/>
</dbReference>
<evidence type="ECO:0000256" key="4">
    <source>
        <dbReference type="ARBA" id="ARBA00023295"/>
    </source>
</evidence>
<organism evidence="10 11">
    <name type="scientific">Fibrisoma limi BUZ 3</name>
    <dbReference type="NCBI Taxonomy" id="1185876"/>
    <lineage>
        <taxon>Bacteria</taxon>
        <taxon>Pseudomonadati</taxon>
        <taxon>Bacteroidota</taxon>
        <taxon>Cytophagia</taxon>
        <taxon>Cytophagales</taxon>
        <taxon>Spirosomataceae</taxon>
        <taxon>Fibrisoma</taxon>
    </lineage>
</organism>
<dbReference type="OrthoDB" id="177947at2"/>
<evidence type="ECO:0000256" key="2">
    <source>
        <dbReference type="ARBA" id="ARBA00022729"/>
    </source>
</evidence>
<feature type="site" description="Important for catalytic activity, responsible for pKa modulation of the active site Glu and correct orientation of both the proton donor and substrate" evidence="6">
    <location>
        <position position="170"/>
    </location>
</feature>
<name>I2GMF4_9BACT</name>
<keyword evidence="3 7" id="KW-0378">Hydrolase</keyword>
<protein>
    <submittedName>
        <fullName evidence="10">Alpha-N-arabinofuranosidase</fullName>
        <ecNumber evidence="10">3.2.1.55</ecNumber>
    </submittedName>
</protein>
<evidence type="ECO:0000256" key="1">
    <source>
        <dbReference type="ARBA" id="ARBA00009865"/>
    </source>
</evidence>
<dbReference type="Gene3D" id="2.115.10.20">
    <property type="entry name" value="Glycosyl hydrolase domain, family 43"/>
    <property type="match status" value="1"/>
</dbReference>
<dbReference type="PIRSF" id="PIRSF025414">
    <property type="entry name" value="Alpha-L-arabinofuranosidase"/>
    <property type="match status" value="1"/>
</dbReference>
<dbReference type="STRING" id="1185876.BN8_04316"/>
<evidence type="ECO:0000256" key="8">
    <source>
        <dbReference type="SAM" id="MobiDB-lite"/>
    </source>
</evidence>
<accession>I2GMF4</accession>
<keyword evidence="11" id="KW-1185">Reference proteome</keyword>
<evidence type="ECO:0000313" key="10">
    <source>
        <dbReference type="EMBL" id="CCH55081.1"/>
    </source>
</evidence>
<feature type="signal peptide" evidence="9">
    <location>
        <begin position="1"/>
        <end position="24"/>
    </location>
</feature>
<evidence type="ECO:0000256" key="6">
    <source>
        <dbReference type="PIRSR" id="PIRSR606710-2"/>
    </source>
</evidence>
<dbReference type="Proteomes" id="UP000009309">
    <property type="component" value="Unassembled WGS sequence"/>
</dbReference>
<dbReference type="InterPro" id="IPR006710">
    <property type="entry name" value="Glyco_hydro_43"/>
</dbReference>
<dbReference type="GO" id="GO:0046556">
    <property type="term" value="F:alpha-L-arabinofuranosidase activity"/>
    <property type="evidence" value="ECO:0007669"/>
    <property type="project" value="UniProtKB-EC"/>
</dbReference>
<dbReference type="eggNOG" id="COG3940">
    <property type="taxonomic scope" value="Bacteria"/>
</dbReference>
<dbReference type="Pfam" id="PF04616">
    <property type="entry name" value="Glyco_hydro_43"/>
    <property type="match status" value="1"/>
</dbReference>
<dbReference type="EC" id="3.2.1.55" evidence="10"/>
<dbReference type="PANTHER" id="PTHR43817:SF1">
    <property type="entry name" value="HYDROLASE, FAMILY 43, PUTATIVE (AFU_ORTHOLOGUE AFUA_3G01660)-RELATED"/>
    <property type="match status" value="1"/>
</dbReference>
<comment type="caution">
    <text evidence="10">The sequence shown here is derived from an EMBL/GenBank/DDBJ whole genome shotgun (WGS) entry which is preliminary data.</text>
</comment>
<keyword evidence="4 7" id="KW-0326">Glycosidase</keyword>
<comment type="similarity">
    <text evidence="1 7">Belongs to the glycosyl hydrolase 43 family.</text>
</comment>